<evidence type="ECO:0000313" key="2">
    <source>
        <dbReference type="Proteomes" id="UP000017822"/>
    </source>
</evidence>
<sequence>MLSCRVFTVGMFFLFKLLQFLLKHLIKHSGFFPPRLALGFAFSRVSRNFTTIDIGKALRLALKFGAQFVFRHVRILFFSLN</sequence>
<dbReference type="AlphaFoldDB" id="V4QBQ8"/>
<evidence type="ECO:0000313" key="1">
    <source>
        <dbReference type="EMBL" id="ESQ97343.1"/>
    </source>
</evidence>
<comment type="caution">
    <text evidence="1">The sequence shown here is derived from an EMBL/GenBank/DDBJ whole genome shotgun (WGS) entry which is preliminary data.</text>
</comment>
<reference evidence="1 2" key="1">
    <citation type="submission" date="2013-07" db="EMBL/GenBank/DDBJ databases">
        <authorList>
            <person name="Schaap P.J."/>
            <person name="Mehboob F."/>
            <person name="Oosterkamp M.J."/>
            <person name="de Vos W.M."/>
            <person name="Stams A.J.M."/>
            <person name="Koehorst J.J."/>
        </authorList>
    </citation>
    <scope>NUCLEOTIDE SEQUENCE [LARGE SCALE GENOMIC DNA]</scope>
    <source>
        <strain evidence="1 2">AW-1</strain>
    </source>
</reference>
<organism evidence="1 2">
    <name type="scientific">Stutzerimonas chloritidismutans AW-1</name>
    <dbReference type="NCBI Taxonomy" id="1263865"/>
    <lineage>
        <taxon>Bacteria</taxon>
        <taxon>Pseudomonadati</taxon>
        <taxon>Pseudomonadota</taxon>
        <taxon>Gammaproteobacteria</taxon>
        <taxon>Pseudomonadales</taxon>
        <taxon>Pseudomonadaceae</taxon>
        <taxon>Stutzerimonas</taxon>
    </lineage>
</organism>
<accession>V4QBQ8</accession>
<name>V4QBQ8_STUCH</name>
<gene>
    <name evidence="1" type="ORF">F753_21325</name>
</gene>
<dbReference type="Proteomes" id="UP000017822">
    <property type="component" value="Unassembled WGS sequence"/>
</dbReference>
<proteinExistence type="predicted"/>
<dbReference type="EMBL" id="AOFQ01000064">
    <property type="protein sequence ID" value="ESQ97343.1"/>
    <property type="molecule type" value="Genomic_DNA"/>
</dbReference>
<protein>
    <submittedName>
        <fullName evidence="1">Uncharacterized protein</fullName>
    </submittedName>
</protein>